<dbReference type="Gene3D" id="3.40.190.10">
    <property type="entry name" value="Periplasmic binding protein-like II"/>
    <property type="match status" value="1"/>
</dbReference>
<evidence type="ECO:0000256" key="1">
    <source>
        <dbReference type="SAM" id="Phobius"/>
    </source>
</evidence>
<dbReference type="AlphaFoldDB" id="A0A0G0PXP0"/>
<name>A0A0G0PXP0_9BACT</name>
<dbReference type="SUPFAM" id="SSF53850">
    <property type="entry name" value="Periplasmic binding protein-like II"/>
    <property type="match status" value="1"/>
</dbReference>
<dbReference type="EMBL" id="LBXL01000019">
    <property type="protein sequence ID" value="KKR29901.1"/>
    <property type="molecule type" value="Genomic_DNA"/>
</dbReference>
<dbReference type="Pfam" id="PF01547">
    <property type="entry name" value="SBP_bac_1"/>
    <property type="match status" value="1"/>
</dbReference>
<gene>
    <name evidence="2" type="ORF">UT61_C0019G0018</name>
</gene>
<protein>
    <submittedName>
        <fullName evidence="2">Extracellular solute-binding protein, family 1</fullName>
    </submittedName>
</protein>
<sequence>MTKFQIILMGVFAVFLIGGVIVFSTYRGNSGDAVTVVVWGTILQTDFNEIIQKTSLYQSKEYNVQYVEKTEENFDTDFIESLASGDGPDIFMLPSSKILKHRNKIFAIPYNVFTQRQFKDSFIEGAEVYMAPEGIMALPTSVDPLVMYWNRSIFTGVKITEPPKYWDEFYSLANTISIKDGALNILRSAVSFGEFANISNAKEIILNLAMQAGTPVSIWSGDRVQTVFADSFNKPTIPAEAAVNFYTEFGNPAKPSYSWNRSLPNSTNYFLGGDLALYFGFASEIGNLQLKNPNLNFDVATVPVSREGGNGVSFANFNALSITKSSKNPSAAFAVVSVLSGVEGATAFSETLKLPPARRDLLNKRPVNAYESVFYDSAIRAKSWLDPAPIETDLIFKNMIESITSGRARTGEAVVRVQREISSLLSK</sequence>
<keyword evidence="1" id="KW-0812">Transmembrane</keyword>
<evidence type="ECO:0000313" key="2">
    <source>
        <dbReference type="EMBL" id="KKR29901.1"/>
    </source>
</evidence>
<dbReference type="InterPro" id="IPR006059">
    <property type="entry name" value="SBP"/>
</dbReference>
<keyword evidence="1" id="KW-1133">Transmembrane helix</keyword>
<proteinExistence type="predicted"/>
<dbReference type="PANTHER" id="PTHR43649:SF12">
    <property type="entry name" value="DIACETYLCHITOBIOSE BINDING PROTEIN DASA"/>
    <property type="match status" value="1"/>
</dbReference>
<accession>A0A0G0PXP0</accession>
<dbReference type="Proteomes" id="UP000034793">
    <property type="component" value="Unassembled WGS sequence"/>
</dbReference>
<reference evidence="2 3" key="1">
    <citation type="journal article" date="2015" name="Nature">
        <title>rRNA introns, odd ribosomes, and small enigmatic genomes across a large radiation of phyla.</title>
        <authorList>
            <person name="Brown C.T."/>
            <person name="Hug L.A."/>
            <person name="Thomas B.C."/>
            <person name="Sharon I."/>
            <person name="Castelle C.J."/>
            <person name="Singh A."/>
            <person name="Wilkins M.J."/>
            <person name="Williams K.H."/>
            <person name="Banfield J.F."/>
        </authorList>
    </citation>
    <scope>NUCLEOTIDE SEQUENCE [LARGE SCALE GENOMIC DNA]</scope>
</reference>
<dbReference type="PANTHER" id="PTHR43649">
    <property type="entry name" value="ARABINOSE-BINDING PROTEIN-RELATED"/>
    <property type="match status" value="1"/>
</dbReference>
<comment type="caution">
    <text evidence="2">The sequence shown here is derived from an EMBL/GenBank/DDBJ whole genome shotgun (WGS) entry which is preliminary data.</text>
</comment>
<organism evidence="2 3">
    <name type="scientific">Candidatus Woesebacteria bacterium GW2011_GWA1_39_8</name>
    <dbReference type="NCBI Taxonomy" id="1618552"/>
    <lineage>
        <taxon>Bacteria</taxon>
        <taxon>Candidatus Woeseibacteriota</taxon>
    </lineage>
</organism>
<feature type="transmembrane region" description="Helical" evidence="1">
    <location>
        <begin position="7"/>
        <end position="26"/>
    </location>
</feature>
<dbReference type="InterPro" id="IPR050490">
    <property type="entry name" value="Bact_solute-bd_prot1"/>
</dbReference>
<keyword evidence="1" id="KW-0472">Membrane</keyword>
<evidence type="ECO:0000313" key="3">
    <source>
        <dbReference type="Proteomes" id="UP000034793"/>
    </source>
</evidence>